<evidence type="ECO:0000313" key="7">
    <source>
        <dbReference type="Proteomes" id="UP001208570"/>
    </source>
</evidence>
<dbReference type="GO" id="GO:0030833">
    <property type="term" value="P:regulation of actin filament polymerization"/>
    <property type="evidence" value="ECO:0007669"/>
    <property type="project" value="InterPro"/>
</dbReference>
<dbReference type="Proteomes" id="UP001208570">
    <property type="component" value="Unassembled WGS sequence"/>
</dbReference>
<dbReference type="GO" id="GO:0016020">
    <property type="term" value="C:membrane"/>
    <property type="evidence" value="ECO:0007669"/>
    <property type="project" value="UniProtKB-SubCell"/>
</dbReference>
<keyword evidence="3" id="KW-0472">Membrane</keyword>
<dbReference type="Pfam" id="PF07159">
    <property type="entry name" value="CYRIA-B_Rac1-bd"/>
    <property type="match status" value="1"/>
</dbReference>
<dbReference type="PANTHER" id="PTHR12422">
    <property type="entry name" value="GH09096P"/>
    <property type="match status" value="1"/>
</dbReference>
<gene>
    <name evidence="6" type="ORF">LSH36_68g03023</name>
</gene>
<keyword evidence="7" id="KW-1185">Reference proteome</keyword>
<dbReference type="InterPro" id="IPR009828">
    <property type="entry name" value="CYRIA/CYRIB_Rac1-bd"/>
</dbReference>
<dbReference type="InterPro" id="IPR039789">
    <property type="entry name" value="CYRI"/>
</dbReference>
<protein>
    <recommendedName>
        <fullName evidence="5">CYRIA/CYRIB Rac1 binding domain-containing protein</fullName>
    </recommendedName>
</protein>
<name>A0AAD9K4B4_9ANNE</name>
<evidence type="ECO:0000259" key="5">
    <source>
        <dbReference type="Pfam" id="PF07159"/>
    </source>
</evidence>
<comment type="similarity">
    <text evidence="2">Belongs to the CYRI family.</text>
</comment>
<evidence type="ECO:0000256" key="4">
    <source>
        <dbReference type="ARBA" id="ARBA00023288"/>
    </source>
</evidence>
<organism evidence="6 7">
    <name type="scientific">Paralvinella palmiformis</name>
    <dbReference type="NCBI Taxonomy" id="53620"/>
    <lineage>
        <taxon>Eukaryota</taxon>
        <taxon>Metazoa</taxon>
        <taxon>Spiralia</taxon>
        <taxon>Lophotrochozoa</taxon>
        <taxon>Annelida</taxon>
        <taxon>Polychaeta</taxon>
        <taxon>Sedentaria</taxon>
        <taxon>Canalipalpata</taxon>
        <taxon>Terebellida</taxon>
        <taxon>Terebelliformia</taxon>
        <taxon>Alvinellidae</taxon>
        <taxon>Paralvinella</taxon>
    </lineage>
</organism>
<comment type="caution">
    <text evidence="6">The sequence shown here is derived from an EMBL/GenBank/DDBJ whole genome shotgun (WGS) entry which is preliminary data.</text>
</comment>
<evidence type="ECO:0000313" key="6">
    <source>
        <dbReference type="EMBL" id="KAK2164120.1"/>
    </source>
</evidence>
<comment type="subcellular location">
    <subcellularLocation>
        <location evidence="1">Membrane</location>
        <topology evidence="1">Lipid-anchor</topology>
    </subcellularLocation>
</comment>
<keyword evidence="4" id="KW-0449">Lipoprotein</keyword>
<feature type="domain" description="CYRIA/CYRIB Rac1 binding" evidence="5">
    <location>
        <begin position="27"/>
        <end position="232"/>
    </location>
</feature>
<proteinExistence type="inferred from homology"/>
<reference evidence="6" key="1">
    <citation type="journal article" date="2023" name="Mol. Biol. Evol.">
        <title>Third-Generation Sequencing Reveals the Adaptive Role of the Epigenome in Three Deep-Sea Polychaetes.</title>
        <authorList>
            <person name="Perez M."/>
            <person name="Aroh O."/>
            <person name="Sun Y."/>
            <person name="Lan Y."/>
            <person name="Juniper S.K."/>
            <person name="Young C.R."/>
            <person name="Angers B."/>
            <person name="Qian P.Y."/>
        </authorList>
    </citation>
    <scope>NUCLEOTIDE SEQUENCE</scope>
    <source>
        <strain evidence="6">P08H-3</strain>
    </source>
</reference>
<evidence type="ECO:0000256" key="1">
    <source>
        <dbReference type="ARBA" id="ARBA00004635"/>
    </source>
</evidence>
<dbReference type="GO" id="GO:0031267">
    <property type="term" value="F:small GTPase binding"/>
    <property type="evidence" value="ECO:0007669"/>
    <property type="project" value="InterPro"/>
</dbReference>
<evidence type="ECO:0000256" key="3">
    <source>
        <dbReference type="ARBA" id="ARBA00023136"/>
    </source>
</evidence>
<dbReference type="AlphaFoldDB" id="A0AAD9K4B4"/>
<dbReference type="EMBL" id="JAODUP010000068">
    <property type="protein sequence ID" value="KAK2164120.1"/>
    <property type="molecule type" value="Genomic_DNA"/>
</dbReference>
<evidence type="ECO:0000256" key="2">
    <source>
        <dbReference type="ARBA" id="ARBA00005778"/>
    </source>
</evidence>
<accession>A0AAD9K4B4</accession>
<sequence length="232" mass="26668">MGNLLRVLYTSRDENSLAKVDIFVDFEKHIVPQLLRELCSNEMTPKQHLETQQALFKQFAEILDFVLKFDDLKMTNPAIQNDFSYYRRTLNRMRLGGGDEYDSGLEVNDDVANRMSLFYAQPTPMLKVLSDTTTRFVSENKDIPLENTTDCLGMMAQICRTMIENPNYRSKFHSEETVMFCLRVMVGVIILYDHVHPVGAFAKSSTIDMKSSIRVLKEQPPGKVEVLLNALR</sequence>